<keyword evidence="1" id="KW-0472">Membrane</keyword>
<evidence type="ECO:0000256" key="1">
    <source>
        <dbReference type="SAM" id="Phobius"/>
    </source>
</evidence>
<dbReference type="OrthoDB" id="2194123at2"/>
<dbReference type="STRING" id="937334.SAMN05444406_10824"/>
<keyword evidence="1" id="KW-0812">Transmembrane</keyword>
<dbReference type="AlphaFoldDB" id="A0A1I5UQS3"/>
<proteinExistence type="predicted"/>
<reference evidence="2 3" key="1">
    <citation type="submission" date="2016-10" db="EMBL/GenBank/DDBJ databases">
        <authorList>
            <person name="de Groot N.N."/>
        </authorList>
    </citation>
    <scope>NUCLEOTIDE SEQUENCE [LARGE SCALE GENOMIC DNA]</scope>
    <source>
        <strain evidence="2 3">DSM 20678</strain>
    </source>
</reference>
<keyword evidence="3" id="KW-1185">Reference proteome</keyword>
<keyword evidence="1" id="KW-1133">Transmembrane helix</keyword>
<organism evidence="2 3">
    <name type="scientific">Caldicoprobacter faecalis</name>
    <dbReference type="NCBI Taxonomy" id="937334"/>
    <lineage>
        <taxon>Bacteria</taxon>
        <taxon>Bacillati</taxon>
        <taxon>Bacillota</taxon>
        <taxon>Clostridia</taxon>
        <taxon>Caldicoprobacterales</taxon>
        <taxon>Caldicoprobacteraceae</taxon>
        <taxon>Caldicoprobacter</taxon>
    </lineage>
</organism>
<feature type="transmembrane region" description="Helical" evidence="1">
    <location>
        <begin position="7"/>
        <end position="25"/>
    </location>
</feature>
<evidence type="ECO:0000313" key="2">
    <source>
        <dbReference type="EMBL" id="SFP97538.1"/>
    </source>
</evidence>
<gene>
    <name evidence="2" type="ORF">SAMN05444406_10824</name>
</gene>
<protein>
    <submittedName>
        <fullName evidence="2">Uncharacterized protein</fullName>
    </submittedName>
</protein>
<dbReference type="RefSeq" id="WP_092282177.1">
    <property type="nucleotide sequence ID" value="NZ_FOXR01000008.1"/>
</dbReference>
<dbReference type="Proteomes" id="UP000198577">
    <property type="component" value="Unassembled WGS sequence"/>
</dbReference>
<accession>A0A1I5UQS3</accession>
<feature type="transmembrane region" description="Helical" evidence="1">
    <location>
        <begin position="37"/>
        <end position="55"/>
    </location>
</feature>
<sequence length="96" mass="10906">MRHKRTISFSIIGLALIVAGIALAFTLKQPQKPLEKFLYVCIVIIGYLIFGHNLGKLIVHFSLKNNPELLKSIEIEQNDERNVMIHNMATQPKPLI</sequence>
<evidence type="ECO:0000313" key="3">
    <source>
        <dbReference type="Proteomes" id="UP000198577"/>
    </source>
</evidence>
<dbReference type="EMBL" id="FOXR01000008">
    <property type="protein sequence ID" value="SFP97538.1"/>
    <property type="molecule type" value="Genomic_DNA"/>
</dbReference>
<name>A0A1I5UQS3_9FIRM</name>